<dbReference type="InterPro" id="IPR018253">
    <property type="entry name" value="DnaJ_domain_CS"/>
</dbReference>
<dbReference type="HAMAP" id="MF_00801">
    <property type="entry name" value="Endonuclease_5"/>
    <property type="match status" value="1"/>
</dbReference>
<dbReference type="Gene3D" id="1.10.287.110">
    <property type="entry name" value="DnaJ domain"/>
    <property type="match status" value="1"/>
</dbReference>
<dbReference type="InterPro" id="IPR001305">
    <property type="entry name" value="HSP_DnaJ_Cys-rich_dom"/>
</dbReference>
<evidence type="ECO:0000256" key="1">
    <source>
        <dbReference type="ARBA" id="ARBA00022723"/>
    </source>
</evidence>
<dbReference type="InterPro" id="IPR012724">
    <property type="entry name" value="DnaJ"/>
</dbReference>
<dbReference type="SMART" id="SM00271">
    <property type="entry name" value="DnaJ"/>
    <property type="match status" value="1"/>
</dbReference>
<dbReference type="GO" id="GO:0008270">
    <property type="term" value="F:zinc ion binding"/>
    <property type="evidence" value="ECO:0007669"/>
    <property type="project" value="UniProtKB-KW"/>
</dbReference>
<dbReference type="GO" id="GO:0006457">
    <property type="term" value="P:protein folding"/>
    <property type="evidence" value="ECO:0007669"/>
    <property type="project" value="InterPro"/>
</dbReference>
<dbReference type="CDD" id="cd07067">
    <property type="entry name" value="HP_PGM_like"/>
    <property type="match status" value="2"/>
</dbReference>
<dbReference type="Pfam" id="PF00226">
    <property type="entry name" value="DnaJ"/>
    <property type="match status" value="1"/>
</dbReference>
<evidence type="ECO:0000313" key="8">
    <source>
        <dbReference type="EMBL" id="KAK1947568.1"/>
    </source>
</evidence>
<dbReference type="PRINTS" id="PR00625">
    <property type="entry name" value="JDOMAIN"/>
</dbReference>
<dbReference type="PROSITE" id="PS50076">
    <property type="entry name" value="DNAJ_2"/>
    <property type="match status" value="1"/>
</dbReference>
<dbReference type="EMBL" id="JASMQC010000002">
    <property type="protein sequence ID" value="KAK1947568.1"/>
    <property type="molecule type" value="Genomic_DNA"/>
</dbReference>
<dbReference type="Pfam" id="PF01556">
    <property type="entry name" value="DnaJ_C"/>
    <property type="match status" value="1"/>
</dbReference>
<proteinExistence type="inferred from homology"/>
<evidence type="ECO:0000259" key="7">
    <source>
        <dbReference type="PROSITE" id="PS51188"/>
    </source>
</evidence>
<dbReference type="InterPro" id="IPR036869">
    <property type="entry name" value="J_dom_sf"/>
</dbReference>
<dbReference type="Gene3D" id="2.10.230.10">
    <property type="entry name" value="Heat shock protein DnaJ, cysteine-rich domain"/>
    <property type="match status" value="1"/>
</dbReference>
<dbReference type="InterPro" id="IPR001623">
    <property type="entry name" value="DnaJ_domain"/>
</dbReference>
<dbReference type="Gene3D" id="3.40.50.1240">
    <property type="entry name" value="Phosphoglycerate mutase-like"/>
    <property type="match status" value="2"/>
</dbReference>
<dbReference type="Pfam" id="PF00300">
    <property type="entry name" value="His_Phos_1"/>
    <property type="match status" value="2"/>
</dbReference>
<dbReference type="SMART" id="SM00855">
    <property type="entry name" value="PGAM"/>
    <property type="match status" value="2"/>
</dbReference>
<dbReference type="InterPro" id="IPR036410">
    <property type="entry name" value="HSP_DnaJ_Cys-rich_dom_sf"/>
</dbReference>
<dbReference type="SUPFAM" id="SSF46565">
    <property type="entry name" value="Chaperone J-domain"/>
    <property type="match status" value="1"/>
</dbReference>
<keyword evidence="2" id="KW-0677">Repeat</keyword>
<keyword evidence="9" id="KW-1185">Reference proteome</keyword>
<evidence type="ECO:0000256" key="2">
    <source>
        <dbReference type="ARBA" id="ARBA00022737"/>
    </source>
</evidence>
<dbReference type="PROSITE" id="PS00636">
    <property type="entry name" value="DNAJ_1"/>
    <property type="match status" value="1"/>
</dbReference>
<dbReference type="FunFam" id="2.60.260.20:FF:000013">
    <property type="entry name" value="DnaJ subfamily B member 11"/>
    <property type="match status" value="1"/>
</dbReference>
<dbReference type="Gene3D" id="2.60.260.20">
    <property type="entry name" value="Urease metallochaperone UreE, N-terminal domain"/>
    <property type="match status" value="2"/>
</dbReference>
<comment type="caution">
    <text evidence="8">The sequence shown here is derived from an EMBL/GenBank/DDBJ whole genome shotgun (WGS) entry which is preliminary data.</text>
</comment>
<keyword evidence="1 5" id="KW-0479">Metal-binding</keyword>
<reference evidence="8" key="1">
    <citation type="submission" date="2023-08" db="EMBL/GenBank/DDBJ databases">
        <title>Reference Genome Resource for the Citrus Pathogen Phytophthora citrophthora.</title>
        <authorList>
            <person name="Moller H."/>
            <person name="Coetzee B."/>
            <person name="Rose L.J."/>
            <person name="Van Niekerk J.M."/>
        </authorList>
    </citation>
    <scope>NUCLEOTIDE SEQUENCE</scope>
    <source>
        <strain evidence="8">STE-U-9442</strain>
    </source>
</reference>
<dbReference type="GO" id="GO:0006281">
    <property type="term" value="P:DNA repair"/>
    <property type="evidence" value="ECO:0007669"/>
    <property type="project" value="InterPro"/>
</dbReference>
<evidence type="ECO:0000313" key="9">
    <source>
        <dbReference type="Proteomes" id="UP001259832"/>
    </source>
</evidence>
<dbReference type="CDD" id="cd10719">
    <property type="entry name" value="DnaJ_zf"/>
    <property type="match status" value="1"/>
</dbReference>
<evidence type="ECO:0000256" key="4">
    <source>
        <dbReference type="ARBA" id="ARBA00022833"/>
    </source>
</evidence>
<dbReference type="GO" id="GO:0030544">
    <property type="term" value="F:Hsp70 protein binding"/>
    <property type="evidence" value="ECO:0007669"/>
    <property type="project" value="InterPro"/>
</dbReference>
<dbReference type="CDD" id="cd06257">
    <property type="entry name" value="DnaJ"/>
    <property type="match status" value="1"/>
</dbReference>
<dbReference type="InterPro" id="IPR007581">
    <property type="entry name" value="Endonuclease-V"/>
</dbReference>
<dbReference type="GO" id="GO:0004519">
    <property type="term" value="F:endonuclease activity"/>
    <property type="evidence" value="ECO:0007669"/>
    <property type="project" value="InterPro"/>
</dbReference>
<dbReference type="GO" id="GO:0005524">
    <property type="term" value="F:ATP binding"/>
    <property type="evidence" value="ECO:0007669"/>
    <property type="project" value="InterPro"/>
</dbReference>
<dbReference type="SUPFAM" id="SSF57938">
    <property type="entry name" value="DnaJ/Hsp40 cysteine-rich domain"/>
    <property type="match status" value="1"/>
</dbReference>
<dbReference type="HAMAP" id="MF_01152">
    <property type="entry name" value="DnaJ"/>
    <property type="match status" value="1"/>
</dbReference>
<accession>A0AAD9H0L7</accession>
<sequence length="1494" mass="167704">MCHITSSSFTIMTETDTPNSNSTPVVSTVVKVVDGFFAPKTAAENDATSPLPLFKRFEMIPSSWKEFQQQLTQLDKEKRSDGSPRQIKVVYFLRHAEGTHNEAHTKYGSPRWEDEFARTEAFLDAPLTPFGVKDAQRTGQPSVQSELERGMPPIERVVVSPISRAIQTAQNFFTKDQVPDEPFTCIESCRETFDCHTCNKRRPLSDLKCRFPYVDFSRLTDEEDQLWSSTHRETKEEIQKRAREFLLELFRETPERYVVVAAHLSIIEAICAVTLGTQCATLEGNRVVRQQRWRELCAKFYYDQDEAAKRVLDHFEASKVDEISISAVEETGADEAFNETVQMLGLHKCLAPGHEENFNKTIQLLETVKNEVRAGYHDHISNQRYAEFDAKAKESQGTNFEHWTDDNGGQQLSVRVQHDYLRTMENHTKMMERMEVFIEKHQSNVGCHPFLAGLHAALQWNLESSTVVAWKISDAVFVESGNPEFTHNALALLVLALNFSHCESSPNGTPGTAIDSRVKTRDWYFDPYMSDHDIRQLMRLFPASKRLEGRPTGTKLLSKMDRANVHGQFDESPKFFDRCSFLLLALALLTFVIDANAFGFNFGFDGGHEHHHAHEHEHEHVDFYETLGLTMEASEAQIKKAYRKLSLKYHPDKNKGNEEAESRFHEISRAYEVLSDPQKRQVYDLEGFEGLEREEKQGGRPASPFDAFFGGGGKQRGPDAAVDVPVTLEELYNGAKKQAQFARNVICRKCRGTGAKGGKTTTCKTCGGTGHVLVEQQMGPGFTVQMQQPCPKCGGRGKTFKKACPFCNGHKVVQEDKVLVADIEKGMPSTHQIVFERESEQRPGMVPGDVIFRLHQVPHNRFRRAGDDLHYDLEISLEEALLGYKKPMKHLDDRTVVLTNTKVTTPFEVRTVEGEGMPVHNYPSQHGSLRVHHEILFPTALSAEQKELVKQLLPDEILQLKHRLLETDTVQWHLDASSINEDSSQRQLRRVAGVDISFLKGSDEHACASIVVLDYPSLTVLYEAFTYVSLPAPYIAGFLAFREVPALIKLYDDLRRRHPDLLPDVTLVDGNGVLHPQGFGLASHFGVLENIPTIGVGKTFLHVDGLTKPDVKGLMAKAKAEDCDLVKLTGESGKVWGAALCGAAGVKNPVYVSVGHMLSLDTSVAIAQACSKYRVPEPIRQADLRSREVIRQWESAGAVDITLDLYHAEMTETTEIERAANADDTVTSPPTSVRAVEGFFAPKTPVNSDSPALFKRFQLEPASWDEFQRKIAQLEKPEGSSSVPRHLKVVYFVRHAQGLHNAAADEVGAERWESGIAFEEKYLDADLTPFGVNDAQSKGPGSVKAELERGMPPIERVIVSPLSRAIQTAQNFFAKDQVPETPFVCIESCREILGCHTCDKRRSVSELKLKFPDVDFSATKSEDDTLWTSTHRETDEEMQQRAKEFLLELFNEIPEKNVAVVTHSGFMESVCAVVLGVRIHPANCEVIPLVLEAI</sequence>
<dbReference type="SUPFAM" id="SSF53254">
    <property type="entry name" value="Phosphoglycerate mutase-like"/>
    <property type="match status" value="2"/>
</dbReference>
<feature type="domain" description="J" evidence="6">
    <location>
        <begin position="622"/>
        <end position="687"/>
    </location>
</feature>
<dbReference type="InterPro" id="IPR002939">
    <property type="entry name" value="DnaJ_C"/>
</dbReference>
<dbReference type="CDD" id="cd06559">
    <property type="entry name" value="Endonuclease_V"/>
    <property type="match status" value="1"/>
</dbReference>
<evidence type="ECO:0000259" key="6">
    <source>
        <dbReference type="PROSITE" id="PS50076"/>
    </source>
</evidence>
<dbReference type="InterPro" id="IPR029033">
    <property type="entry name" value="His_PPase_superfam"/>
</dbReference>
<dbReference type="CDD" id="cd10747">
    <property type="entry name" value="DnaJ_C"/>
    <property type="match status" value="1"/>
</dbReference>
<name>A0AAD9H0L7_9STRA</name>
<protein>
    <submittedName>
        <fullName evidence="8">DnaJ subfamily A member 1</fullName>
    </submittedName>
</protein>
<dbReference type="FunFam" id="2.10.230.10:FF:000001">
    <property type="entry name" value="DnaJ subfamily A member 2"/>
    <property type="match status" value="1"/>
</dbReference>
<dbReference type="PROSITE" id="PS51188">
    <property type="entry name" value="ZF_CR"/>
    <property type="match status" value="1"/>
</dbReference>
<feature type="zinc finger region" description="CR-type" evidence="5">
    <location>
        <begin position="734"/>
        <end position="816"/>
    </location>
</feature>
<dbReference type="Gene3D" id="3.30.2170.10">
    <property type="entry name" value="archaeoglobus fulgidus dsm 4304 superfamily"/>
    <property type="match status" value="1"/>
</dbReference>
<dbReference type="Pfam" id="PF00684">
    <property type="entry name" value="DnaJ_CXXCXGXG"/>
    <property type="match status" value="1"/>
</dbReference>
<evidence type="ECO:0000256" key="3">
    <source>
        <dbReference type="ARBA" id="ARBA00022771"/>
    </source>
</evidence>
<evidence type="ECO:0000256" key="5">
    <source>
        <dbReference type="PROSITE-ProRule" id="PRU00546"/>
    </source>
</evidence>
<dbReference type="GO" id="GO:0009408">
    <property type="term" value="P:response to heat"/>
    <property type="evidence" value="ECO:0007669"/>
    <property type="project" value="InterPro"/>
</dbReference>
<dbReference type="Proteomes" id="UP001259832">
    <property type="component" value="Unassembled WGS sequence"/>
</dbReference>
<dbReference type="InterPro" id="IPR013078">
    <property type="entry name" value="His_Pase_superF_clade-1"/>
</dbReference>
<keyword evidence="3 5" id="KW-0863">Zinc-finger</keyword>
<dbReference type="Pfam" id="PF04493">
    <property type="entry name" value="Endonuclease_5"/>
    <property type="match status" value="1"/>
</dbReference>
<feature type="domain" description="CR-type" evidence="7">
    <location>
        <begin position="734"/>
        <end position="816"/>
    </location>
</feature>
<dbReference type="InterPro" id="IPR044713">
    <property type="entry name" value="DNJA1/2-like"/>
</dbReference>
<organism evidence="8 9">
    <name type="scientific">Phytophthora citrophthora</name>
    <dbReference type="NCBI Taxonomy" id="4793"/>
    <lineage>
        <taxon>Eukaryota</taxon>
        <taxon>Sar</taxon>
        <taxon>Stramenopiles</taxon>
        <taxon>Oomycota</taxon>
        <taxon>Peronosporomycetes</taxon>
        <taxon>Peronosporales</taxon>
        <taxon>Peronosporaceae</taxon>
        <taxon>Phytophthora</taxon>
    </lineage>
</organism>
<dbReference type="InterPro" id="IPR008971">
    <property type="entry name" value="HSP40/DnaJ_pept-bd"/>
</dbReference>
<gene>
    <name evidence="8" type="ORF">P3T76_001578</name>
</gene>
<dbReference type="PANTHER" id="PTHR43888">
    <property type="entry name" value="DNAJ-LIKE-2, ISOFORM A-RELATED"/>
    <property type="match status" value="1"/>
</dbReference>
<dbReference type="SUPFAM" id="SSF49493">
    <property type="entry name" value="HSP40/DnaJ peptide-binding domain"/>
    <property type="match status" value="2"/>
</dbReference>
<keyword evidence="4 5" id="KW-0862">Zinc</keyword>
<dbReference type="GO" id="GO:0051082">
    <property type="term" value="F:unfolded protein binding"/>
    <property type="evidence" value="ECO:0007669"/>
    <property type="project" value="InterPro"/>
</dbReference>